<feature type="region of interest" description="Disordered" evidence="3">
    <location>
        <begin position="92"/>
        <end position="116"/>
    </location>
</feature>
<dbReference type="KEGG" id="kdj:28969100"/>
<dbReference type="PANTHER" id="PTHR46138">
    <property type="entry name" value="PROTEIN DR1"/>
    <property type="match status" value="1"/>
</dbReference>
<dbReference type="GO" id="GO:0051123">
    <property type="term" value="P:RNA polymerase II preinitiation complex assembly"/>
    <property type="evidence" value="ECO:0007669"/>
    <property type="project" value="TreeGrafter"/>
</dbReference>
<dbReference type="EMBL" id="KI894032">
    <property type="protein sequence ID" value="OBR84542.1"/>
    <property type="molecule type" value="Genomic_DNA"/>
</dbReference>
<protein>
    <recommendedName>
        <fullName evidence="4">Transcription factor CBF/NF-Y/archaeal histone domain-containing protein</fullName>
    </recommendedName>
</protein>
<dbReference type="OrthoDB" id="601405at2759"/>
<keyword evidence="7" id="KW-1185">Reference proteome</keyword>
<dbReference type="RefSeq" id="XP_018262384.1">
    <property type="nucleotide sequence ID" value="XM_018408693.1"/>
</dbReference>
<dbReference type="GO" id="GO:0046982">
    <property type="term" value="F:protein heterodimerization activity"/>
    <property type="evidence" value="ECO:0007669"/>
    <property type="project" value="InterPro"/>
</dbReference>
<dbReference type="GO" id="GO:0016251">
    <property type="term" value="F:RNA polymerase II general transcription initiation factor activity"/>
    <property type="evidence" value="ECO:0007669"/>
    <property type="project" value="TreeGrafter"/>
</dbReference>
<evidence type="ECO:0000313" key="6">
    <source>
        <dbReference type="EMBL" id="WWC62557.1"/>
    </source>
</evidence>
<sequence>MSDSGGPAGDDDIGLPKATVFKLIQEMLPEDIACSKEAKDIIVDCCVEWVKLISTQSNTVCDESSKKTISPEHVIEALKQLGFEDYIPEVEESNKDFKQSQKERTRTQPDTNGMTQEELLALQERLFASSQARYEAGQ</sequence>
<comment type="subcellular location">
    <subcellularLocation>
        <location evidence="1">Nucleus</location>
    </subcellularLocation>
</comment>
<dbReference type="Proteomes" id="UP000078595">
    <property type="component" value="Chromosome 6"/>
</dbReference>
<gene>
    <name evidence="5" type="ORF">I303_05401</name>
    <name evidence="6" type="ORF">I303_105153</name>
</gene>
<dbReference type="AlphaFoldDB" id="A0A1A6A3A8"/>
<organism evidence="5">
    <name type="scientific">Kwoniella dejecticola CBS 10117</name>
    <dbReference type="NCBI Taxonomy" id="1296121"/>
    <lineage>
        <taxon>Eukaryota</taxon>
        <taxon>Fungi</taxon>
        <taxon>Dikarya</taxon>
        <taxon>Basidiomycota</taxon>
        <taxon>Agaricomycotina</taxon>
        <taxon>Tremellomycetes</taxon>
        <taxon>Tremellales</taxon>
        <taxon>Cryptococcaceae</taxon>
        <taxon>Kwoniella</taxon>
    </lineage>
</organism>
<reference evidence="5" key="1">
    <citation type="submission" date="2013-07" db="EMBL/GenBank/DDBJ databases">
        <title>The Genome Sequence of Cryptococcus dejecticola CBS10117.</title>
        <authorList>
            <consortium name="The Broad Institute Genome Sequencing Platform"/>
            <person name="Cuomo C."/>
            <person name="Litvintseva A."/>
            <person name="Chen Y."/>
            <person name="Heitman J."/>
            <person name="Sun S."/>
            <person name="Springer D."/>
            <person name="Dromer F."/>
            <person name="Young S.K."/>
            <person name="Zeng Q."/>
            <person name="Gargeya S."/>
            <person name="Fitzgerald M."/>
            <person name="Abouelleil A."/>
            <person name="Alvarado L."/>
            <person name="Berlin A.M."/>
            <person name="Chapman S.B."/>
            <person name="Dewar J."/>
            <person name="Goldberg J."/>
            <person name="Griggs A."/>
            <person name="Gujja S."/>
            <person name="Hansen M."/>
            <person name="Howarth C."/>
            <person name="Imamovic A."/>
            <person name="Larimer J."/>
            <person name="McCowan C."/>
            <person name="Murphy C."/>
            <person name="Pearson M."/>
            <person name="Priest M."/>
            <person name="Roberts A."/>
            <person name="Saif S."/>
            <person name="Shea T."/>
            <person name="Sykes S."/>
            <person name="Wortman J."/>
            <person name="Nusbaum C."/>
            <person name="Birren B."/>
        </authorList>
    </citation>
    <scope>NUCLEOTIDE SEQUENCE [LARGE SCALE GENOMIC DNA]</scope>
    <source>
        <strain evidence="5">CBS 10117</strain>
    </source>
</reference>
<evidence type="ECO:0000313" key="5">
    <source>
        <dbReference type="EMBL" id="OBR84542.1"/>
    </source>
</evidence>
<proteinExistence type="predicted"/>
<dbReference type="PANTHER" id="PTHR46138:SF1">
    <property type="entry name" value="PROTEIN DR1"/>
    <property type="match status" value="1"/>
</dbReference>
<dbReference type="InterPro" id="IPR009072">
    <property type="entry name" value="Histone-fold"/>
</dbReference>
<feature type="domain" description="Transcription factor CBF/NF-Y/archaeal histone" evidence="4">
    <location>
        <begin position="14"/>
        <end position="78"/>
    </location>
</feature>
<dbReference type="InterPro" id="IPR003958">
    <property type="entry name" value="CBFA_NFYB_domain"/>
</dbReference>
<dbReference type="GO" id="GO:0000122">
    <property type="term" value="P:negative regulation of transcription by RNA polymerase II"/>
    <property type="evidence" value="ECO:0007669"/>
    <property type="project" value="InterPro"/>
</dbReference>
<reference evidence="6" key="3">
    <citation type="submission" date="2024-02" db="EMBL/GenBank/DDBJ databases">
        <title>Comparative genomics of Cryptococcus and Kwoniella reveals pathogenesis evolution and contrasting modes of karyotype evolution via chromosome fusion or intercentromeric recombination.</title>
        <authorList>
            <person name="Coelho M.A."/>
            <person name="David-Palma M."/>
            <person name="Shea T."/>
            <person name="Bowers K."/>
            <person name="McGinley-Smith S."/>
            <person name="Mohammad A.W."/>
            <person name="Gnirke A."/>
            <person name="Yurkov A.M."/>
            <person name="Nowrousian M."/>
            <person name="Sun S."/>
            <person name="Cuomo C.A."/>
            <person name="Heitman J."/>
        </authorList>
    </citation>
    <scope>NUCLEOTIDE SEQUENCE</scope>
    <source>
        <strain evidence="6">CBS 10117</strain>
    </source>
</reference>
<evidence type="ECO:0000313" key="7">
    <source>
        <dbReference type="Proteomes" id="UP000078595"/>
    </source>
</evidence>
<dbReference type="EMBL" id="CP144535">
    <property type="protein sequence ID" value="WWC62557.1"/>
    <property type="molecule type" value="Genomic_DNA"/>
</dbReference>
<dbReference type="VEuPathDB" id="FungiDB:I303_05401"/>
<evidence type="ECO:0000256" key="1">
    <source>
        <dbReference type="ARBA" id="ARBA00004123"/>
    </source>
</evidence>
<dbReference type="CDD" id="cd22905">
    <property type="entry name" value="HFD_Dr1"/>
    <property type="match status" value="1"/>
</dbReference>
<dbReference type="InterPro" id="IPR042225">
    <property type="entry name" value="Ncb2"/>
</dbReference>
<feature type="compositionally biased region" description="Basic and acidic residues" evidence="3">
    <location>
        <begin position="92"/>
        <end position="107"/>
    </location>
</feature>
<dbReference type="FunFam" id="1.10.20.10:FF:000019">
    <property type="entry name" value="Negative cofactor 2 beta"/>
    <property type="match status" value="1"/>
</dbReference>
<dbReference type="Pfam" id="PF00808">
    <property type="entry name" value="CBFD_NFYB_HMF"/>
    <property type="match status" value="1"/>
</dbReference>
<dbReference type="STRING" id="1296121.A0A1A6A3A8"/>
<dbReference type="GO" id="GO:0017054">
    <property type="term" value="C:negative cofactor 2 complex"/>
    <property type="evidence" value="ECO:0007669"/>
    <property type="project" value="InterPro"/>
</dbReference>
<dbReference type="GeneID" id="28969100"/>
<name>A0A1A6A3A8_9TREE</name>
<evidence type="ECO:0000256" key="2">
    <source>
        <dbReference type="ARBA" id="ARBA00023242"/>
    </source>
</evidence>
<reference evidence="6" key="2">
    <citation type="submission" date="2013-07" db="EMBL/GenBank/DDBJ databases">
        <authorList>
            <consortium name="The Broad Institute Genome Sequencing Platform"/>
            <person name="Cuomo C."/>
            <person name="Litvintseva A."/>
            <person name="Chen Y."/>
            <person name="Heitman J."/>
            <person name="Sun S."/>
            <person name="Springer D."/>
            <person name="Dromer F."/>
            <person name="Young S.K."/>
            <person name="Zeng Q."/>
            <person name="Gargeya S."/>
            <person name="Fitzgerald M."/>
            <person name="Abouelleil A."/>
            <person name="Alvarado L."/>
            <person name="Berlin A.M."/>
            <person name="Chapman S.B."/>
            <person name="Dewar J."/>
            <person name="Goldberg J."/>
            <person name="Griggs A."/>
            <person name="Gujja S."/>
            <person name="Hansen M."/>
            <person name="Howarth C."/>
            <person name="Imamovic A."/>
            <person name="Larimer J."/>
            <person name="McCowan C."/>
            <person name="Murphy C."/>
            <person name="Pearson M."/>
            <person name="Priest M."/>
            <person name="Roberts A."/>
            <person name="Saif S."/>
            <person name="Shea T."/>
            <person name="Sykes S."/>
            <person name="Wortman J."/>
            <person name="Nusbaum C."/>
            <person name="Birren B."/>
        </authorList>
    </citation>
    <scope>NUCLEOTIDE SEQUENCE</scope>
    <source>
        <strain evidence="6">CBS 10117</strain>
    </source>
</reference>
<keyword evidence="2" id="KW-0539">Nucleus</keyword>
<dbReference type="SUPFAM" id="SSF47113">
    <property type="entry name" value="Histone-fold"/>
    <property type="match status" value="1"/>
</dbReference>
<dbReference type="GO" id="GO:0017025">
    <property type="term" value="F:TBP-class protein binding"/>
    <property type="evidence" value="ECO:0007669"/>
    <property type="project" value="TreeGrafter"/>
</dbReference>
<accession>A0A1A6A3A8</accession>
<dbReference type="Gene3D" id="1.10.20.10">
    <property type="entry name" value="Histone, subunit A"/>
    <property type="match status" value="1"/>
</dbReference>
<evidence type="ECO:0000259" key="4">
    <source>
        <dbReference type="Pfam" id="PF00808"/>
    </source>
</evidence>
<evidence type="ECO:0000256" key="3">
    <source>
        <dbReference type="SAM" id="MobiDB-lite"/>
    </source>
</evidence>